<dbReference type="Proteomes" id="UP001244011">
    <property type="component" value="Unassembled WGS sequence"/>
</dbReference>
<sequence>MSLAVDQFLPAREVGHSNKNQEQSYPESLRDESQEHIYSSPDDKYHDYTIFDNFYSTEDKSQPAPEAPALPQRSSLRASRLLDDISLKLGPSIDSTELPQATPLDMYLSSEEDVSSSADDFSDYGDNYGYDSSNEDPQSPIRRTSYEVMARAVSVVFSGKPSIIELPTPRRSISPNSIGSSKRSSMYSSISAIERSSTPTGSISSLHQPTRTSTLVSSFLPLRRKPPFLNIDPYANGSTYSLEILKENNGDEAAPKTPRTPTALLRGASRTFSLVRKRSRPLLNNFAAVASRDNMTSPAPSLTQPREVQEETRRAPELPQSPQSPQSPITYNDIIKAARKNAMVSPPHPSPTHQQQSPLASPTTGPKRGILSGLAARRRSIKLTGRLI</sequence>
<evidence type="ECO:0000313" key="2">
    <source>
        <dbReference type="EMBL" id="KAK1766228.1"/>
    </source>
</evidence>
<feature type="compositionally biased region" description="Polar residues" evidence="1">
    <location>
        <begin position="198"/>
        <end position="209"/>
    </location>
</feature>
<accession>A0AAJ0FKB1</accession>
<reference evidence="2" key="1">
    <citation type="submission" date="2023-06" db="EMBL/GenBank/DDBJ databases">
        <title>Genome-scale phylogeny and comparative genomics of the fungal order Sordariales.</title>
        <authorList>
            <consortium name="Lawrence Berkeley National Laboratory"/>
            <person name="Hensen N."/>
            <person name="Bonometti L."/>
            <person name="Westerberg I."/>
            <person name="Brannstrom I.O."/>
            <person name="Guillou S."/>
            <person name="Cros-Aarteil S."/>
            <person name="Calhoun S."/>
            <person name="Haridas S."/>
            <person name="Kuo A."/>
            <person name="Mondo S."/>
            <person name="Pangilinan J."/>
            <person name="Riley R."/>
            <person name="Labutti K."/>
            <person name="Andreopoulos B."/>
            <person name="Lipzen A."/>
            <person name="Chen C."/>
            <person name="Yanf M."/>
            <person name="Daum C."/>
            <person name="Ng V."/>
            <person name="Clum A."/>
            <person name="Steindorff A."/>
            <person name="Ohm R."/>
            <person name="Martin F."/>
            <person name="Silar P."/>
            <person name="Natvig D."/>
            <person name="Lalanne C."/>
            <person name="Gautier V."/>
            <person name="Ament-Velasquez S.L."/>
            <person name="Kruys A."/>
            <person name="Hutchinson M.I."/>
            <person name="Powell A.J."/>
            <person name="Barry K."/>
            <person name="Miller A.N."/>
            <person name="Grigoriev I.V."/>
            <person name="Debuchy R."/>
            <person name="Gladieux P."/>
            <person name="Thoren M.H."/>
            <person name="Johannesson H."/>
        </authorList>
    </citation>
    <scope>NUCLEOTIDE SEQUENCE</scope>
    <source>
        <strain evidence="2">8032-3</strain>
    </source>
</reference>
<comment type="caution">
    <text evidence="2">The sequence shown here is derived from an EMBL/GenBank/DDBJ whole genome shotgun (WGS) entry which is preliminary data.</text>
</comment>
<organism evidence="2 3">
    <name type="scientific">Phialemonium atrogriseum</name>
    <dbReference type="NCBI Taxonomy" id="1093897"/>
    <lineage>
        <taxon>Eukaryota</taxon>
        <taxon>Fungi</taxon>
        <taxon>Dikarya</taxon>
        <taxon>Ascomycota</taxon>
        <taxon>Pezizomycotina</taxon>
        <taxon>Sordariomycetes</taxon>
        <taxon>Sordariomycetidae</taxon>
        <taxon>Cephalothecales</taxon>
        <taxon>Cephalothecaceae</taxon>
        <taxon>Phialemonium</taxon>
    </lineage>
</organism>
<feature type="region of interest" description="Disordered" evidence="1">
    <location>
        <begin position="287"/>
        <end position="329"/>
    </location>
</feature>
<name>A0AAJ0FKB1_9PEZI</name>
<keyword evidence="3" id="KW-1185">Reference proteome</keyword>
<feature type="region of interest" description="Disordered" evidence="1">
    <location>
        <begin position="173"/>
        <end position="209"/>
    </location>
</feature>
<dbReference type="GeneID" id="85313220"/>
<dbReference type="AlphaFoldDB" id="A0AAJ0FKB1"/>
<feature type="region of interest" description="Disordered" evidence="1">
    <location>
        <begin position="109"/>
        <end position="140"/>
    </location>
</feature>
<feature type="compositionally biased region" description="Polar residues" evidence="1">
    <location>
        <begin position="17"/>
        <end position="26"/>
    </location>
</feature>
<feature type="compositionally biased region" description="Polar residues" evidence="1">
    <location>
        <begin position="293"/>
        <end position="306"/>
    </location>
</feature>
<feature type="compositionally biased region" description="Basic and acidic residues" evidence="1">
    <location>
        <begin position="307"/>
        <end position="316"/>
    </location>
</feature>
<proteinExistence type="predicted"/>
<dbReference type="EMBL" id="MU839012">
    <property type="protein sequence ID" value="KAK1766228.1"/>
    <property type="molecule type" value="Genomic_DNA"/>
</dbReference>
<feature type="compositionally biased region" description="Basic and acidic residues" evidence="1">
    <location>
        <begin position="28"/>
        <end position="49"/>
    </location>
</feature>
<evidence type="ECO:0000313" key="3">
    <source>
        <dbReference type="Proteomes" id="UP001244011"/>
    </source>
</evidence>
<feature type="region of interest" description="Disordered" evidence="1">
    <location>
        <begin position="342"/>
        <end position="374"/>
    </location>
</feature>
<dbReference type="RefSeq" id="XP_060282441.1">
    <property type="nucleotide sequence ID" value="XM_060430033.1"/>
</dbReference>
<feature type="region of interest" description="Disordered" evidence="1">
    <location>
        <begin position="1"/>
        <end position="74"/>
    </location>
</feature>
<gene>
    <name evidence="2" type="ORF">QBC33DRAFT_560135</name>
</gene>
<feature type="compositionally biased region" description="Low complexity" evidence="1">
    <location>
        <begin position="177"/>
        <end position="197"/>
    </location>
</feature>
<protein>
    <submittedName>
        <fullName evidence="2">Uncharacterized protein</fullName>
    </submittedName>
</protein>
<evidence type="ECO:0000256" key="1">
    <source>
        <dbReference type="SAM" id="MobiDB-lite"/>
    </source>
</evidence>